<name>A0A0F7L698_9VIRU</name>
<evidence type="ECO:0000313" key="1">
    <source>
        <dbReference type="EMBL" id="AKH46551.1"/>
    </source>
</evidence>
<reference evidence="1" key="2">
    <citation type="submission" date="2015-03" db="EMBL/GenBank/DDBJ databases">
        <authorList>
            <person name="Chow C.-E.T."/>
            <person name="Winget D.M."/>
            <person name="White R.A.III."/>
            <person name="Hallam S.J."/>
            <person name="Suttle C.A."/>
        </authorList>
    </citation>
    <scope>NUCLEOTIDE SEQUENCE</scope>
    <source>
        <strain evidence="1">Anoxic3_9</strain>
    </source>
</reference>
<proteinExistence type="predicted"/>
<dbReference type="EMBL" id="KR029584">
    <property type="protein sequence ID" value="AKH46551.1"/>
    <property type="molecule type" value="Genomic_DNA"/>
</dbReference>
<accession>A0A0F7L698</accession>
<protein>
    <submittedName>
        <fullName evidence="1">Uncharacterized protein</fullName>
    </submittedName>
</protein>
<sequence length="51" mass="6291">MIIEISDNKFKKQDTEQQKEYEKQQIENFTRARTPEEYMELNLKARKDLKL</sequence>
<organism evidence="1">
    <name type="scientific">uncultured marine virus</name>
    <dbReference type="NCBI Taxonomy" id="186617"/>
    <lineage>
        <taxon>Viruses</taxon>
        <taxon>environmental samples</taxon>
    </lineage>
</organism>
<reference evidence="1" key="1">
    <citation type="journal article" date="2015" name="Front. Microbiol.">
        <title>Combining genomic sequencing methods to explore viral diversity and reveal potential virus-host interactions.</title>
        <authorList>
            <person name="Chow C.E."/>
            <person name="Winget D.M."/>
            <person name="White R.A.III."/>
            <person name="Hallam S.J."/>
            <person name="Suttle C.A."/>
        </authorList>
    </citation>
    <scope>NUCLEOTIDE SEQUENCE</scope>
    <source>
        <strain evidence="1">Anoxic3_9</strain>
    </source>
</reference>